<gene>
    <name evidence="2" type="ORF">G3567_11995</name>
</gene>
<feature type="signal peptide" evidence="1">
    <location>
        <begin position="1"/>
        <end position="25"/>
    </location>
</feature>
<keyword evidence="3" id="KW-1185">Reference proteome</keyword>
<dbReference type="RefSeq" id="WP_164005561.1">
    <property type="nucleotide sequence ID" value="NZ_JAAIKD010000007.1"/>
</dbReference>
<comment type="caution">
    <text evidence="2">The sequence shown here is derived from an EMBL/GenBank/DDBJ whole genome shotgun (WGS) entry which is preliminary data.</text>
</comment>
<dbReference type="Proteomes" id="UP000478505">
    <property type="component" value="Unassembled WGS sequence"/>
</dbReference>
<feature type="chain" id="PRO_5025678414" evidence="1">
    <location>
        <begin position="26"/>
        <end position="183"/>
    </location>
</feature>
<protein>
    <submittedName>
        <fullName evidence="2">Uncharacterized protein</fullName>
    </submittedName>
</protein>
<evidence type="ECO:0000313" key="3">
    <source>
        <dbReference type="Proteomes" id="UP000478505"/>
    </source>
</evidence>
<dbReference type="EMBL" id="JAAIKD010000007">
    <property type="protein sequence ID" value="NEV94865.1"/>
    <property type="molecule type" value="Genomic_DNA"/>
</dbReference>
<accession>A0A6B3R6Q2</accession>
<reference evidence="2 3" key="1">
    <citation type="submission" date="2020-02" db="EMBL/GenBank/DDBJ databases">
        <title>Flavobacteriaceae Psychroflexus bacterium YR1-1, complete genome.</title>
        <authorList>
            <person name="Li Y."/>
            <person name="Wu S."/>
        </authorList>
    </citation>
    <scope>NUCLEOTIDE SEQUENCE [LARGE SCALE GENOMIC DNA]</scope>
    <source>
        <strain evidence="2 3">YR1-1</strain>
    </source>
</reference>
<name>A0A6B3R6Q2_9FLAO</name>
<organism evidence="2 3">
    <name type="scientific">Psychroflexus aurantiacus</name>
    <dbReference type="NCBI Taxonomy" id="2709310"/>
    <lineage>
        <taxon>Bacteria</taxon>
        <taxon>Pseudomonadati</taxon>
        <taxon>Bacteroidota</taxon>
        <taxon>Flavobacteriia</taxon>
        <taxon>Flavobacteriales</taxon>
        <taxon>Flavobacteriaceae</taxon>
        <taxon>Psychroflexus</taxon>
    </lineage>
</organism>
<sequence>MTIKTKLNIYAFILLLLCTTESAFGQECNYDSTDINVTLNGWDIDRTDYTHERFIEVAGLEQNSQLDYGGEKDTEEFGYPWYYYYLGNNYIHFAGITEDFNYNGLKRINSFVIKERGVFHVNGIQVGDTESALKQAFSEVSFCTKSISSRKKALFFRYEYFTLGFVISTYDHTILEIELYAPI</sequence>
<evidence type="ECO:0000313" key="2">
    <source>
        <dbReference type="EMBL" id="NEV94865.1"/>
    </source>
</evidence>
<keyword evidence="1" id="KW-0732">Signal</keyword>
<proteinExistence type="predicted"/>
<evidence type="ECO:0000256" key="1">
    <source>
        <dbReference type="SAM" id="SignalP"/>
    </source>
</evidence>
<dbReference type="AlphaFoldDB" id="A0A6B3R6Q2"/>